<comment type="caution">
    <text evidence="6">The sequence shown here is derived from an EMBL/GenBank/DDBJ whole genome shotgun (WGS) entry which is preliminary data.</text>
</comment>
<comment type="similarity">
    <text evidence="5">Belongs to the ZapD family.</text>
</comment>
<dbReference type="EMBL" id="BAAAFN010000015">
    <property type="protein sequence ID" value="GAA0233558.1"/>
    <property type="molecule type" value="Genomic_DNA"/>
</dbReference>
<evidence type="ECO:0000256" key="3">
    <source>
        <dbReference type="ARBA" id="ARBA00023210"/>
    </source>
</evidence>
<dbReference type="Proteomes" id="UP001501176">
    <property type="component" value="Unassembled WGS sequence"/>
</dbReference>
<name>A0ABP3DJI7_9BURK</name>
<dbReference type="SUPFAM" id="SSF160950">
    <property type="entry name" value="YacF-like"/>
    <property type="match status" value="1"/>
</dbReference>
<comment type="subunit">
    <text evidence="5">Interacts with FtsZ.</text>
</comment>
<comment type="function">
    <text evidence="5">Cell division factor that enhances FtsZ-ring assembly. Directly interacts with FtsZ and promotes bundling of FtsZ protofilaments, with a reduction in FtsZ GTPase activity.</text>
</comment>
<evidence type="ECO:0000313" key="7">
    <source>
        <dbReference type="Proteomes" id="UP001501176"/>
    </source>
</evidence>
<gene>
    <name evidence="5 6" type="primary">zapD</name>
    <name evidence="6" type="ORF">GCM10009125_23140</name>
</gene>
<evidence type="ECO:0000256" key="4">
    <source>
        <dbReference type="ARBA" id="ARBA00023306"/>
    </source>
</evidence>
<dbReference type="PANTHER" id="PTHR39455">
    <property type="entry name" value="CELL DIVISION PROTEIN ZAPD"/>
    <property type="match status" value="1"/>
</dbReference>
<dbReference type="Pfam" id="PF07072">
    <property type="entry name" value="ZapD"/>
    <property type="match status" value="1"/>
</dbReference>
<dbReference type="PANTHER" id="PTHR39455:SF1">
    <property type="entry name" value="CELL DIVISION PROTEIN ZAPD"/>
    <property type="match status" value="1"/>
</dbReference>
<sequence length="252" mass="28683">MRVILYEYPCNERVRTLLRVEYLFDRLFFFARGEDAHCHQIAMTTLFDLLDICERADVRTAVLQDMDRHRSALSGLREHPGVDRITLDRLLEEIQAVSAALAGQGRIGQCLRDNEWLASLRGRITVPGGSSPVDMPSYYSWQLKPTEARAADLRGWIEPLMPLHRAMALILQLLRDAGDARDQMAGQGAYQEMLGGKSFQLLRVWVDPVLGVFPEISANKYVIWVRFSAQDNELKPQPVGRDVAFRLARCNL</sequence>
<protein>
    <recommendedName>
        <fullName evidence="5">Cell division protein ZapD</fullName>
    </recommendedName>
    <alternativeName>
        <fullName evidence="5">Z ring-associated protein D</fullName>
    </alternativeName>
</protein>
<keyword evidence="1 5" id="KW-0963">Cytoplasm</keyword>
<keyword evidence="4 5" id="KW-0131">Cell cycle</keyword>
<organism evidence="6 7">
    <name type="scientific">Castellaniella daejeonensis</name>
    <dbReference type="NCBI Taxonomy" id="659013"/>
    <lineage>
        <taxon>Bacteria</taxon>
        <taxon>Pseudomonadati</taxon>
        <taxon>Pseudomonadota</taxon>
        <taxon>Betaproteobacteria</taxon>
        <taxon>Burkholderiales</taxon>
        <taxon>Alcaligenaceae</taxon>
        <taxon>Castellaniella</taxon>
    </lineage>
</organism>
<dbReference type="NCBIfam" id="NF003656">
    <property type="entry name" value="PRK05287.1-4"/>
    <property type="match status" value="1"/>
</dbReference>
<dbReference type="HAMAP" id="MF_01092">
    <property type="entry name" value="ZapD"/>
    <property type="match status" value="1"/>
</dbReference>
<dbReference type="InterPro" id="IPR027462">
    <property type="entry name" value="ZapD_C"/>
</dbReference>
<comment type="subcellular location">
    <subcellularLocation>
        <location evidence="5">Cytoplasm</location>
    </subcellularLocation>
    <text evidence="5">Localizes to mid-cell in an FtsZ-dependent manner.</text>
</comment>
<evidence type="ECO:0000256" key="2">
    <source>
        <dbReference type="ARBA" id="ARBA00022618"/>
    </source>
</evidence>
<keyword evidence="2 5" id="KW-0132">Cell division</keyword>
<keyword evidence="7" id="KW-1185">Reference proteome</keyword>
<accession>A0ABP3DJI7</accession>
<proteinExistence type="inferred from homology"/>
<evidence type="ECO:0000256" key="1">
    <source>
        <dbReference type="ARBA" id="ARBA00022490"/>
    </source>
</evidence>
<dbReference type="InterPro" id="IPR036268">
    <property type="entry name" value="ZapD_sf"/>
</dbReference>
<reference evidence="7" key="1">
    <citation type="journal article" date="2019" name="Int. J. Syst. Evol. Microbiol.">
        <title>The Global Catalogue of Microorganisms (GCM) 10K type strain sequencing project: providing services to taxonomists for standard genome sequencing and annotation.</title>
        <authorList>
            <consortium name="The Broad Institute Genomics Platform"/>
            <consortium name="The Broad Institute Genome Sequencing Center for Infectious Disease"/>
            <person name="Wu L."/>
            <person name="Ma J."/>
        </authorList>
    </citation>
    <scope>NUCLEOTIDE SEQUENCE [LARGE SCALE GENOMIC DNA]</scope>
    <source>
        <strain evidence="7">JCM 16240</strain>
    </source>
</reference>
<keyword evidence="3 5" id="KW-0717">Septation</keyword>
<dbReference type="InterPro" id="IPR009777">
    <property type="entry name" value="ZapD"/>
</dbReference>
<dbReference type="Gene3D" id="2.60.440.10">
    <property type="entry name" value="YacF-like domains"/>
    <property type="match status" value="1"/>
</dbReference>
<evidence type="ECO:0000313" key="6">
    <source>
        <dbReference type="EMBL" id="GAA0233558.1"/>
    </source>
</evidence>
<dbReference type="GO" id="GO:0051301">
    <property type="term" value="P:cell division"/>
    <property type="evidence" value="ECO:0007669"/>
    <property type="project" value="UniProtKB-KW"/>
</dbReference>
<evidence type="ECO:0000256" key="5">
    <source>
        <dbReference type="HAMAP-Rule" id="MF_01092"/>
    </source>
</evidence>
<dbReference type="Gene3D" id="1.10.3900.10">
    <property type="entry name" value="YacF-like"/>
    <property type="match status" value="1"/>
</dbReference>